<keyword evidence="1" id="KW-0472">Membrane</keyword>
<dbReference type="OrthoDB" id="157642at2157"/>
<feature type="transmembrane region" description="Helical" evidence="1">
    <location>
        <begin position="59"/>
        <end position="76"/>
    </location>
</feature>
<organism evidence="2 3">
    <name type="scientific">Natronococcus pandeyae</name>
    <dbReference type="NCBI Taxonomy" id="2055836"/>
    <lineage>
        <taxon>Archaea</taxon>
        <taxon>Methanobacteriati</taxon>
        <taxon>Methanobacteriota</taxon>
        <taxon>Stenosarchaea group</taxon>
        <taxon>Halobacteria</taxon>
        <taxon>Halobacteriales</taxon>
        <taxon>Natrialbaceae</taxon>
        <taxon>Natronococcus</taxon>
    </lineage>
</organism>
<accession>A0A8J8PZF7</accession>
<dbReference type="InterPro" id="IPR055941">
    <property type="entry name" value="DUF7519"/>
</dbReference>
<evidence type="ECO:0000256" key="1">
    <source>
        <dbReference type="SAM" id="Phobius"/>
    </source>
</evidence>
<feature type="transmembrane region" description="Helical" evidence="1">
    <location>
        <begin position="146"/>
        <end position="165"/>
    </location>
</feature>
<gene>
    <name evidence="2" type="ORF">CV102_23350</name>
</gene>
<name>A0A8J8PZF7_9EURY</name>
<evidence type="ECO:0000313" key="2">
    <source>
        <dbReference type="EMBL" id="TYL36222.1"/>
    </source>
</evidence>
<feature type="transmembrane region" description="Helical" evidence="1">
    <location>
        <begin position="12"/>
        <end position="28"/>
    </location>
</feature>
<keyword evidence="3" id="KW-1185">Reference proteome</keyword>
<dbReference type="RefSeq" id="WP_148860391.1">
    <property type="nucleotide sequence ID" value="NZ_PHNJ01000020.1"/>
</dbReference>
<protein>
    <submittedName>
        <fullName evidence="2">Uncharacterized protein</fullName>
    </submittedName>
</protein>
<sequence>MTEITRRPTARSSVVAAGAALVAVFAAGTGGTSALAFAAFGLVVFAVGLGIGHGRAVDAGALVLFFGVVVGGLETTTVEPTVVGTIATVVAWDVAHGAIDLGDQLGREAETGRLEAVQVVSSLLVGLLSGTAGYAVYVVGGEGQPIGAVVLLVVAAVLIVVGFGSRNAGKSARRRRNRTRSP</sequence>
<comment type="caution">
    <text evidence="2">The sequence shown here is derived from an EMBL/GenBank/DDBJ whole genome shotgun (WGS) entry which is preliminary data.</text>
</comment>
<keyword evidence="1" id="KW-0812">Transmembrane</keyword>
<dbReference type="EMBL" id="PHNJ01000020">
    <property type="protein sequence ID" value="TYL36222.1"/>
    <property type="molecule type" value="Genomic_DNA"/>
</dbReference>
<proteinExistence type="predicted"/>
<keyword evidence="1" id="KW-1133">Transmembrane helix</keyword>
<dbReference type="Proteomes" id="UP000766904">
    <property type="component" value="Unassembled WGS sequence"/>
</dbReference>
<dbReference type="AlphaFoldDB" id="A0A8J8PZF7"/>
<evidence type="ECO:0000313" key="3">
    <source>
        <dbReference type="Proteomes" id="UP000766904"/>
    </source>
</evidence>
<reference evidence="2" key="1">
    <citation type="submission" date="2017-11" db="EMBL/GenBank/DDBJ databases">
        <authorList>
            <person name="Kajale S.C."/>
            <person name="Sharma A."/>
        </authorList>
    </citation>
    <scope>NUCLEOTIDE SEQUENCE</scope>
    <source>
        <strain evidence="2">LS1_42</strain>
    </source>
</reference>
<feature type="transmembrane region" description="Helical" evidence="1">
    <location>
        <begin position="119"/>
        <end position="140"/>
    </location>
</feature>
<dbReference type="Pfam" id="PF24363">
    <property type="entry name" value="DUF7519"/>
    <property type="match status" value="1"/>
</dbReference>